<proteinExistence type="predicted"/>
<dbReference type="AlphaFoldDB" id="A0A914W634"/>
<dbReference type="InterPro" id="IPR006145">
    <property type="entry name" value="PsdUridine_synth_RsuA/RluA"/>
</dbReference>
<feature type="compositionally biased region" description="Basic and acidic residues" evidence="7">
    <location>
        <begin position="489"/>
        <end position="503"/>
    </location>
</feature>
<dbReference type="WBParaSite" id="PSAMB.scaffold30size108092.g806.t1">
    <property type="protein sequence ID" value="PSAMB.scaffold30size108092.g806.t1"/>
    <property type="gene ID" value="PSAMB.scaffold30size108092.g806"/>
</dbReference>
<name>A0A914W634_9BILA</name>
<keyword evidence="6" id="KW-0408">Iron</keyword>
<feature type="compositionally biased region" description="Basic and acidic residues" evidence="7">
    <location>
        <begin position="347"/>
        <end position="365"/>
    </location>
</feature>
<feature type="domain" description="Fe2OG dioxygenase" evidence="8">
    <location>
        <begin position="191"/>
        <end position="292"/>
    </location>
</feature>
<evidence type="ECO:0000256" key="5">
    <source>
        <dbReference type="ARBA" id="ARBA00023002"/>
    </source>
</evidence>
<dbReference type="GO" id="GO:0016705">
    <property type="term" value="F:oxidoreductase activity, acting on paired donors, with incorporation or reduction of molecular oxygen"/>
    <property type="evidence" value="ECO:0007669"/>
    <property type="project" value="InterPro"/>
</dbReference>
<evidence type="ECO:0000256" key="4">
    <source>
        <dbReference type="ARBA" id="ARBA00022964"/>
    </source>
</evidence>
<dbReference type="Pfam" id="PF00849">
    <property type="entry name" value="PseudoU_synth_2"/>
    <property type="match status" value="1"/>
</dbReference>
<evidence type="ECO:0000313" key="9">
    <source>
        <dbReference type="Proteomes" id="UP000887566"/>
    </source>
</evidence>
<keyword evidence="4" id="KW-0223">Dioxygenase</keyword>
<evidence type="ECO:0000256" key="7">
    <source>
        <dbReference type="SAM" id="MobiDB-lite"/>
    </source>
</evidence>
<evidence type="ECO:0000256" key="2">
    <source>
        <dbReference type="ARBA" id="ARBA00022723"/>
    </source>
</evidence>
<evidence type="ECO:0000259" key="8">
    <source>
        <dbReference type="PROSITE" id="PS51471"/>
    </source>
</evidence>
<dbReference type="PROSITE" id="PS51471">
    <property type="entry name" value="FE2OG_OXY"/>
    <property type="match status" value="1"/>
</dbReference>
<keyword evidence="5" id="KW-0560">Oxidoreductase</keyword>
<keyword evidence="9" id="KW-1185">Reference proteome</keyword>
<sequence>MFGRCACYFTDNFFVVGLGHVRFDGSVENFLRSYTTAIIQAGLLPDNVITTVQRELRRRRADAKDVDEISDYMADYQHLHPDLLQLRDEHLAAEFLDLERDPSLIESYRICHRDFELFHFPMFSLDFCDRLSAEVDAFCASGLARRKPNTMNKHGVILDELGMEPMLAELRRRLQPLASRVFAKWCADGLDSHRVFTVSYATAADDQQSLDVHFDNAEVTINAALSEDTSYSGGEIFFCKLIDGLTDPQQTTCYPPISHRRGWAILHRGRQLHGALPITSGRRLNMIVWMRSSKVRNQLCPMCGSKPKIIPRMASWKTDKDDESRQLLDDSEDFFGVQYIQSTPRSSTKESSVEDVKVVEAEAQRPRRRGKPAVDSGGEFIDEQFFSALKSNEESQSCDGADEQVGVDSDSPETLSGSNERERLSSVFEEQYFSQLSSSSSARPMRKSDSISTDESHLEVIAPSASRSSTISGSADRLKQPDSGYPERTTSRHSDKLQYDAKSGRYFGASEYVEPDEATDDVEQRKDLDDPDEFDEFTAKHLEKLRQLSARPPKEPTRRRPERAIDLLDKLEKEHETNQLRELQAKDVDGSLASLHAITSLIDPVWKMTPNELTQMMLKRVLYNDHDLVAFDKPYGMCYAGAPKDQAQLDRILPSLQKVVAPQSERLYVVKPLEKHVTGPVLFAKNKLLQSELLGMYREGRVTQVYNCITKSVPDPREGRIAIPLSIYMKNGDIKMKPSTGPAAALQAAAESQGSKGKRSESRHHCMVNTDYRVVRDGKMCALVECRVANDVTHQVRSHFGFGIDCPILGDAKYTHLFKRLPQRLPPPVLQMLGIRGAKSRELPMFLHLRRVLLPEIADGKNIFIEAPLPRFFRFTMNKLRLFIK</sequence>
<accession>A0A914W634</accession>
<feature type="region of interest" description="Disordered" evidence="7">
    <location>
        <begin position="341"/>
        <end position="377"/>
    </location>
</feature>
<dbReference type="Gene3D" id="3.30.2350.10">
    <property type="entry name" value="Pseudouridine synthase"/>
    <property type="match status" value="1"/>
</dbReference>
<dbReference type="GO" id="GO:0009982">
    <property type="term" value="F:pseudouridine synthase activity"/>
    <property type="evidence" value="ECO:0007669"/>
    <property type="project" value="InterPro"/>
</dbReference>
<feature type="compositionally biased region" description="Low complexity" evidence="7">
    <location>
        <begin position="462"/>
        <end position="475"/>
    </location>
</feature>
<dbReference type="InterPro" id="IPR020103">
    <property type="entry name" value="PsdUridine_synth_cat_dom_sf"/>
</dbReference>
<dbReference type="GO" id="GO:0051213">
    <property type="term" value="F:dioxygenase activity"/>
    <property type="evidence" value="ECO:0007669"/>
    <property type="project" value="UniProtKB-KW"/>
</dbReference>
<evidence type="ECO:0000256" key="3">
    <source>
        <dbReference type="ARBA" id="ARBA00022896"/>
    </source>
</evidence>
<evidence type="ECO:0000256" key="1">
    <source>
        <dbReference type="ARBA" id="ARBA00001961"/>
    </source>
</evidence>
<dbReference type="GO" id="GO:0003723">
    <property type="term" value="F:RNA binding"/>
    <property type="evidence" value="ECO:0007669"/>
    <property type="project" value="InterPro"/>
</dbReference>
<evidence type="ECO:0000256" key="6">
    <source>
        <dbReference type="ARBA" id="ARBA00023004"/>
    </source>
</evidence>
<organism evidence="9 10">
    <name type="scientific">Plectus sambesii</name>
    <dbReference type="NCBI Taxonomy" id="2011161"/>
    <lineage>
        <taxon>Eukaryota</taxon>
        <taxon>Metazoa</taxon>
        <taxon>Ecdysozoa</taxon>
        <taxon>Nematoda</taxon>
        <taxon>Chromadorea</taxon>
        <taxon>Plectida</taxon>
        <taxon>Plectina</taxon>
        <taxon>Plectoidea</taxon>
        <taxon>Plectidae</taxon>
        <taxon>Plectus</taxon>
    </lineage>
</organism>
<dbReference type="SMART" id="SM00702">
    <property type="entry name" value="P4Hc"/>
    <property type="match status" value="1"/>
</dbReference>
<reference evidence="10" key="1">
    <citation type="submission" date="2022-11" db="UniProtKB">
        <authorList>
            <consortium name="WormBaseParasite"/>
        </authorList>
    </citation>
    <scope>IDENTIFICATION</scope>
</reference>
<feature type="compositionally biased region" description="Basic and acidic residues" evidence="7">
    <location>
        <begin position="446"/>
        <end position="458"/>
    </location>
</feature>
<dbReference type="GO" id="GO:0005506">
    <property type="term" value="F:iron ion binding"/>
    <property type="evidence" value="ECO:0007669"/>
    <property type="project" value="InterPro"/>
</dbReference>
<comment type="cofactor">
    <cofactor evidence="1">
        <name>L-ascorbate</name>
        <dbReference type="ChEBI" id="CHEBI:38290"/>
    </cofactor>
</comment>
<dbReference type="Proteomes" id="UP000887566">
    <property type="component" value="Unplaced"/>
</dbReference>
<dbReference type="Pfam" id="PF25238">
    <property type="entry name" value="OGFOD2-like"/>
    <property type="match status" value="1"/>
</dbReference>
<dbReference type="InterPro" id="IPR006620">
    <property type="entry name" value="Pro_4_hyd_alph"/>
</dbReference>
<dbReference type="GO" id="GO:0001522">
    <property type="term" value="P:pseudouridine synthesis"/>
    <property type="evidence" value="ECO:0007669"/>
    <property type="project" value="InterPro"/>
</dbReference>
<feature type="region of interest" description="Disordered" evidence="7">
    <location>
        <begin position="391"/>
        <end position="529"/>
    </location>
</feature>
<dbReference type="PANTHER" id="PTHR24014:SF4">
    <property type="entry name" value="2-OXOGLUTARATE AND IRON-DEPENDENT OXYGENASE DOMAIN-CONTAINING PROTEIN 2"/>
    <property type="match status" value="1"/>
</dbReference>
<dbReference type="InterPro" id="IPR005123">
    <property type="entry name" value="Oxoglu/Fe-dep_dioxygenase_dom"/>
</dbReference>
<dbReference type="Gene3D" id="2.60.120.620">
    <property type="entry name" value="q2cbj1_9rhob like domain"/>
    <property type="match status" value="1"/>
</dbReference>
<feature type="compositionally biased region" description="Low complexity" evidence="7">
    <location>
        <begin position="434"/>
        <end position="443"/>
    </location>
</feature>
<keyword evidence="3" id="KW-0847">Vitamin C</keyword>
<keyword evidence="2" id="KW-0479">Metal-binding</keyword>
<evidence type="ECO:0000313" key="10">
    <source>
        <dbReference type="WBParaSite" id="PSAMB.scaffold30size108092.g806.t1"/>
    </source>
</evidence>
<dbReference type="PANTHER" id="PTHR24014">
    <property type="entry name" value="2-OXOGLUTARATE AND IRON-DEPENDENT OXYGENASE DOMAIN-CONTAINING PROTEIN 2"/>
    <property type="match status" value="1"/>
</dbReference>
<protein>
    <submittedName>
        <fullName evidence="10">Fe2OG dioxygenase domain-containing protein</fullName>
    </submittedName>
</protein>
<dbReference type="SUPFAM" id="SSF55120">
    <property type="entry name" value="Pseudouridine synthase"/>
    <property type="match status" value="1"/>
</dbReference>
<dbReference type="GO" id="GO:0031418">
    <property type="term" value="F:L-ascorbic acid binding"/>
    <property type="evidence" value="ECO:0007669"/>
    <property type="project" value="UniProtKB-KW"/>
</dbReference>